<evidence type="ECO:0000313" key="2">
    <source>
        <dbReference type="Proteomes" id="UP001159363"/>
    </source>
</evidence>
<proteinExistence type="predicted"/>
<name>A0ABQ9HBS4_9NEOP</name>
<organism evidence="1 2">
    <name type="scientific">Dryococelus australis</name>
    <dbReference type="NCBI Taxonomy" id="614101"/>
    <lineage>
        <taxon>Eukaryota</taxon>
        <taxon>Metazoa</taxon>
        <taxon>Ecdysozoa</taxon>
        <taxon>Arthropoda</taxon>
        <taxon>Hexapoda</taxon>
        <taxon>Insecta</taxon>
        <taxon>Pterygota</taxon>
        <taxon>Neoptera</taxon>
        <taxon>Polyneoptera</taxon>
        <taxon>Phasmatodea</taxon>
        <taxon>Verophasmatodea</taxon>
        <taxon>Anareolatae</taxon>
        <taxon>Phasmatidae</taxon>
        <taxon>Eurycanthinae</taxon>
        <taxon>Dryococelus</taxon>
    </lineage>
</organism>
<dbReference type="EMBL" id="JARBHB010000006">
    <property type="protein sequence ID" value="KAJ8881722.1"/>
    <property type="molecule type" value="Genomic_DNA"/>
</dbReference>
<protein>
    <submittedName>
        <fullName evidence="1">Uncharacterized protein</fullName>
    </submittedName>
</protein>
<sequence>MFVMALQDRLSKVCLYDLLLLDVSDSKAARPLSRRRVNLSAWFVKKPLEPGQEEVTTVKRGLLGLVNASEQRADGNVPFLQSLVANGTVNNVCMEQCRNAREGETGDPQENRLTSDIIQHGVLDDIPLNGQCAIYYPSPKLRINKSALLGLKGINIRELASVSDATALSVKNVIAADVLWPSARCCIHTGDISCSVTAIETVPFIRLDPSNRSTIYTALLFAAEECKCHNQGSCIVTFDQPPYAKALEIIAAAAPGELDSVTLRLGGFHHLVSFVDPIGFIMSGSGIEELRMQVYAKSSLTYMISGHTFYRAVQVMGPTLAAGGHIGDSLSELKGLVIGNFIYSVCGQCCRACMLLDTFTTQNHLIYMSSRWRNSHLECQHMSTTNLHQKVSSLCGGKNEFSGGLWTDFSIEYDLMSALKTKEGLTRGRGVTESTLAYFLAAFPVCLKLCNALEELSGIKAGSSEQHDDYELSPRPPALFDEVAMRKAVKSVFLQLFSYTTPEENSTNDSRRIVIDGGHLLHSLLALVGNNVTVVASDTDIVVMLLVRATDGMELKVLNPGTNTKCDEVYNVREIQAKIRESKDSVPFSHAVNDCDTTSAFFGKEEVCAAGGKFVIALYGEINVNSLDEFRVIQYTRSIAKQPVTAAFELATLPPTSAACAEHSLRIYHHVHCFKSTVQQWCDNISLNPVDWVWKLAGGFLVPILISHAKHLSFCCAWFPVAVRQTMPTDVNARVLDWLARNVWKLLRRKGNGIAFTYASTHVDSSDIGEKLRCCTITCVDASTAAERLTCWPVDWLFTTEEIKRPDLFNGRCQYGQPTCKVDDGEGIGECYTSSNINAMGCVSTRHLFVTTRADHKYLIDNTQ</sequence>
<dbReference type="Proteomes" id="UP001159363">
    <property type="component" value="Chromosome 5"/>
</dbReference>
<feature type="non-terminal residue" evidence="1">
    <location>
        <position position="864"/>
    </location>
</feature>
<comment type="caution">
    <text evidence="1">The sequence shown here is derived from an EMBL/GenBank/DDBJ whole genome shotgun (WGS) entry which is preliminary data.</text>
</comment>
<keyword evidence="2" id="KW-1185">Reference proteome</keyword>
<evidence type="ECO:0000313" key="1">
    <source>
        <dbReference type="EMBL" id="KAJ8881722.1"/>
    </source>
</evidence>
<dbReference type="PANTHER" id="PTHR46704">
    <property type="entry name" value="CXC DOMAIN-CONTAINING PROTEIN-RELATED"/>
    <property type="match status" value="1"/>
</dbReference>
<dbReference type="PANTHER" id="PTHR46704:SF1">
    <property type="entry name" value="TELOMERE LENGTH REGULATION PROTEIN TEL2 HOMOLOG"/>
    <property type="match status" value="1"/>
</dbReference>
<reference evidence="1 2" key="1">
    <citation type="submission" date="2023-02" db="EMBL/GenBank/DDBJ databases">
        <title>LHISI_Scaffold_Assembly.</title>
        <authorList>
            <person name="Stuart O.P."/>
            <person name="Cleave R."/>
            <person name="Magrath M.J.L."/>
            <person name="Mikheyev A.S."/>
        </authorList>
    </citation>
    <scope>NUCLEOTIDE SEQUENCE [LARGE SCALE GENOMIC DNA]</scope>
    <source>
        <strain evidence="1">Daus_M_001</strain>
        <tissue evidence="1">Leg muscle</tissue>
    </source>
</reference>
<accession>A0ABQ9HBS4</accession>
<gene>
    <name evidence="1" type="ORF">PR048_018208</name>
</gene>